<dbReference type="EMBL" id="JBHLTP010000003">
    <property type="protein sequence ID" value="MFC0522603.1"/>
    <property type="molecule type" value="Genomic_DNA"/>
</dbReference>
<dbReference type="InterPro" id="IPR026022">
    <property type="entry name" value="PhoU_dom"/>
</dbReference>
<keyword evidence="1" id="KW-0592">Phosphate transport</keyword>
<dbReference type="PANTHER" id="PTHR42930:SF3">
    <property type="entry name" value="PHOSPHATE-SPECIFIC TRANSPORT SYSTEM ACCESSORY PROTEIN PHOU"/>
    <property type="match status" value="1"/>
</dbReference>
<comment type="subunit">
    <text evidence="1">Homodimer.</text>
</comment>
<name>A0ABV6LJT7_9BACI</name>
<dbReference type="NCBIfam" id="TIGR02135">
    <property type="entry name" value="phoU_full"/>
    <property type="match status" value="1"/>
</dbReference>
<dbReference type="Gene3D" id="1.20.58.220">
    <property type="entry name" value="Phosphate transport system protein phou homolog 2, domain 2"/>
    <property type="match status" value="1"/>
</dbReference>
<dbReference type="SUPFAM" id="SSF109755">
    <property type="entry name" value="PhoU-like"/>
    <property type="match status" value="1"/>
</dbReference>
<dbReference type="InterPro" id="IPR038078">
    <property type="entry name" value="PhoU-like_sf"/>
</dbReference>
<keyword evidence="1" id="KW-0813">Transport</keyword>
<accession>A0ABV6LJT7</accession>
<proteinExistence type="inferred from homology"/>
<gene>
    <name evidence="3" type="primary">phoU</name>
    <name evidence="3" type="ORF">ACFFGV_03250</name>
</gene>
<dbReference type="PIRSF" id="PIRSF003107">
    <property type="entry name" value="PhoU"/>
    <property type="match status" value="1"/>
</dbReference>
<comment type="similarity">
    <text evidence="1">Belongs to the PhoU family.</text>
</comment>
<reference evidence="3 4" key="1">
    <citation type="submission" date="2024-09" db="EMBL/GenBank/DDBJ databases">
        <authorList>
            <person name="Sun Q."/>
            <person name="Mori K."/>
        </authorList>
    </citation>
    <scope>NUCLEOTIDE SEQUENCE [LARGE SCALE GENOMIC DNA]</scope>
    <source>
        <strain evidence="3 4">NCAIM B.02529</strain>
    </source>
</reference>
<evidence type="ECO:0000313" key="3">
    <source>
        <dbReference type="EMBL" id="MFC0522603.1"/>
    </source>
</evidence>
<comment type="function">
    <text evidence="1">Plays a role in the regulation of phosphate uptake.</text>
</comment>
<keyword evidence="1" id="KW-0963">Cytoplasm</keyword>
<organism evidence="3 4">
    <name type="scientific">Pontibacillus salicampi</name>
    <dbReference type="NCBI Taxonomy" id="1449801"/>
    <lineage>
        <taxon>Bacteria</taxon>
        <taxon>Bacillati</taxon>
        <taxon>Bacillota</taxon>
        <taxon>Bacilli</taxon>
        <taxon>Bacillales</taxon>
        <taxon>Bacillaceae</taxon>
        <taxon>Pontibacillus</taxon>
    </lineage>
</organism>
<feature type="domain" description="PhoU" evidence="2">
    <location>
        <begin position="18"/>
        <end position="105"/>
    </location>
</feature>
<dbReference type="RefSeq" id="WP_377345126.1">
    <property type="nucleotide sequence ID" value="NZ_JBHLTP010000003.1"/>
</dbReference>
<feature type="domain" description="PhoU" evidence="2">
    <location>
        <begin position="121"/>
        <end position="206"/>
    </location>
</feature>
<comment type="caution">
    <text evidence="3">The sequence shown here is derived from an EMBL/GenBank/DDBJ whole genome shotgun (WGS) entry which is preliminary data.</text>
</comment>
<evidence type="ECO:0000259" key="2">
    <source>
        <dbReference type="Pfam" id="PF01895"/>
    </source>
</evidence>
<evidence type="ECO:0000256" key="1">
    <source>
        <dbReference type="PIRNR" id="PIRNR003107"/>
    </source>
</evidence>
<dbReference type="Proteomes" id="UP001589836">
    <property type="component" value="Unassembled WGS sequence"/>
</dbReference>
<comment type="subcellular location">
    <subcellularLocation>
        <location evidence="1">Cytoplasm</location>
    </subcellularLocation>
</comment>
<evidence type="ECO:0000313" key="4">
    <source>
        <dbReference type="Proteomes" id="UP001589836"/>
    </source>
</evidence>
<dbReference type="Pfam" id="PF01895">
    <property type="entry name" value="PhoU"/>
    <property type="match status" value="2"/>
</dbReference>
<dbReference type="InterPro" id="IPR028366">
    <property type="entry name" value="PhoU"/>
</dbReference>
<dbReference type="PANTHER" id="PTHR42930">
    <property type="entry name" value="PHOSPHATE-SPECIFIC TRANSPORT SYSTEM ACCESSORY PROTEIN PHOU"/>
    <property type="match status" value="1"/>
</dbReference>
<protein>
    <recommendedName>
        <fullName evidence="1">Phosphate-specific transport system accessory protein PhoU</fullName>
    </recommendedName>
</protein>
<keyword evidence="4" id="KW-1185">Reference proteome</keyword>
<sequence>MALRGQFYDELASLQFNIKKLAVNCVNAFEQSIDSLYDHDVEKAQQIIENDQYLDQEEVAINEKAILLIARQQPVATDLRRLIVAIKTSTDLERMADHATNIAKSTIHLGKEHDLPINPALREMANQAMEMVDVATKAFEHEDISLARTLADMDDKVDNMYGKITKELMELSADHPQNIQHIMQLAFVGRYIERFADHITNIGENIFYIVKGETFDLNE</sequence>